<protein>
    <submittedName>
        <fullName evidence="2">AzlD family protein</fullName>
    </submittedName>
</protein>
<evidence type="ECO:0000313" key="3">
    <source>
        <dbReference type="Proteomes" id="UP001597052"/>
    </source>
</evidence>
<feature type="transmembrane region" description="Helical" evidence="1">
    <location>
        <begin position="51"/>
        <end position="77"/>
    </location>
</feature>
<keyword evidence="3" id="KW-1185">Reference proteome</keyword>
<keyword evidence="1" id="KW-0812">Transmembrane</keyword>
<feature type="transmembrane region" description="Helical" evidence="1">
    <location>
        <begin position="7"/>
        <end position="31"/>
    </location>
</feature>
<evidence type="ECO:0000313" key="2">
    <source>
        <dbReference type="EMBL" id="MFD1642337.1"/>
    </source>
</evidence>
<dbReference type="Proteomes" id="UP001597052">
    <property type="component" value="Unassembled WGS sequence"/>
</dbReference>
<evidence type="ECO:0000256" key="1">
    <source>
        <dbReference type="SAM" id="Phobius"/>
    </source>
</evidence>
<accession>A0ABD6D835</accession>
<sequence>MTIELDPLVVAVIAAMTVATYVTKAGGLWLLGKVDLSPRVESGLEILPGAIIVSILAPELVGGTLATWLAAAVVLVVAWRTDSITISLGTGIVAILALRTVL</sequence>
<keyword evidence="1" id="KW-0472">Membrane</keyword>
<dbReference type="InterPro" id="IPR008407">
    <property type="entry name" value="Brnchd-chn_aa_trnsp_AzlD"/>
</dbReference>
<dbReference type="Pfam" id="PF05437">
    <property type="entry name" value="AzlD"/>
    <property type="match status" value="1"/>
</dbReference>
<dbReference type="AlphaFoldDB" id="A0ABD6D835"/>
<comment type="caution">
    <text evidence="2">The sequence shown here is derived from an EMBL/GenBank/DDBJ whole genome shotgun (WGS) entry which is preliminary data.</text>
</comment>
<reference evidence="2 3" key="1">
    <citation type="journal article" date="2019" name="Int. J. Syst. Evol. Microbiol.">
        <title>The Global Catalogue of Microorganisms (GCM) 10K type strain sequencing project: providing services to taxonomists for standard genome sequencing and annotation.</title>
        <authorList>
            <consortium name="The Broad Institute Genomics Platform"/>
            <consortium name="The Broad Institute Genome Sequencing Center for Infectious Disease"/>
            <person name="Wu L."/>
            <person name="Ma J."/>
        </authorList>
    </citation>
    <scope>NUCLEOTIDE SEQUENCE [LARGE SCALE GENOMIC DNA]</scope>
    <source>
        <strain evidence="2 3">CGMCC 1.10593</strain>
    </source>
</reference>
<keyword evidence="1" id="KW-1133">Transmembrane helix</keyword>
<dbReference type="RefSeq" id="WP_256395293.1">
    <property type="nucleotide sequence ID" value="NZ_JANHDJ010000002.1"/>
</dbReference>
<proteinExistence type="predicted"/>
<dbReference type="EMBL" id="JBHUDM010000002">
    <property type="protein sequence ID" value="MFD1642337.1"/>
    <property type="molecule type" value="Genomic_DNA"/>
</dbReference>
<organism evidence="2 3">
    <name type="scientific">Halohasta litorea</name>
    <dbReference type="NCBI Taxonomy" id="869891"/>
    <lineage>
        <taxon>Archaea</taxon>
        <taxon>Methanobacteriati</taxon>
        <taxon>Methanobacteriota</taxon>
        <taxon>Stenosarchaea group</taxon>
        <taxon>Halobacteria</taxon>
        <taxon>Halobacteriales</taxon>
        <taxon>Haloferacaceae</taxon>
        <taxon>Halohasta</taxon>
    </lineage>
</organism>
<name>A0ABD6D835_9EURY</name>
<feature type="transmembrane region" description="Helical" evidence="1">
    <location>
        <begin position="84"/>
        <end position="101"/>
    </location>
</feature>
<gene>
    <name evidence="2" type="ORF">ACFSBW_10685</name>
</gene>